<dbReference type="GO" id="GO:0016987">
    <property type="term" value="F:sigma factor activity"/>
    <property type="evidence" value="ECO:0007669"/>
    <property type="project" value="UniProtKB-KW"/>
</dbReference>
<keyword evidence="3" id="KW-0731">Sigma factor</keyword>
<protein>
    <recommendedName>
        <fullName evidence="6">RNA polymerase sigma-70 region 2 domain-containing protein</fullName>
    </recommendedName>
</protein>
<dbReference type="SUPFAM" id="SSF88659">
    <property type="entry name" value="Sigma3 and sigma4 domains of RNA polymerase sigma factors"/>
    <property type="match status" value="1"/>
</dbReference>
<dbReference type="GO" id="GO:0003677">
    <property type="term" value="F:DNA binding"/>
    <property type="evidence" value="ECO:0007669"/>
    <property type="project" value="UniProtKB-KW"/>
</dbReference>
<organism evidence="7 8">
    <name type="scientific">Paraglaciecola hydrolytica</name>
    <dbReference type="NCBI Taxonomy" id="1799789"/>
    <lineage>
        <taxon>Bacteria</taxon>
        <taxon>Pseudomonadati</taxon>
        <taxon>Pseudomonadota</taxon>
        <taxon>Gammaproteobacteria</taxon>
        <taxon>Alteromonadales</taxon>
        <taxon>Alteromonadaceae</taxon>
        <taxon>Paraglaciecola</taxon>
    </lineage>
</organism>
<dbReference type="PANTHER" id="PTHR43133:SF8">
    <property type="entry name" value="RNA POLYMERASE SIGMA FACTOR HI_1459-RELATED"/>
    <property type="match status" value="1"/>
</dbReference>
<evidence type="ECO:0000256" key="1">
    <source>
        <dbReference type="ARBA" id="ARBA00010641"/>
    </source>
</evidence>
<dbReference type="GO" id="GO:0006352">
    <property type="term" value="P:DNA-templated transcription initiation"/>
    <property type="evidence" value="ECO:0007669"/>
    <property type="project" value="InterPro"/>
</dbReference>
<dbReference type="InterPro" id="IPR036388">
    <property type="entry name" value="WH-like_DNA-bd_sf"/>
</dbReference>
<keyword evidence="4" id="KW-0238">DNA-binding</keyword>
<evidence type="ECO:0000313" key="8">
    <source>
        <dbReference type="Proteomes" id="UP000070299"/>
    </source>
</evidence>
<keyword evidence="5" id="KW-0804">Transcription</keyword>
<dbReference type="STRING" id="1799789.AX660_05420"/>
<keyword evidence="8" id="KW-1185">Reference proteome</keyword>
<dbReference type="InterPro" id="IPR039425">
    <property type="entry name" value="RNA_pol_sigma-70-like"/>
</dbReference>
<dbReference type="InterPro" id="IPR013324">
    <property type="entry name" value="RNA_pol_sigma_r3/r4-like"/>
</dbReference>
<dbReference type="PANTHER" id="PTHR43133">
    <property type="entry name" value="RNA POLYMERASE ECF-TYPE SIGMA FACTO"/>
    <property type="match status" value="1"/>
</dbReference>
<evidence type="ECO:0000256" key="4">
    <source>
        <dbReference type="ARBA" id="ARBA00023125"/>
    </source>
</evidence>
<dbReference type="EMBL" id="LSNE01000002">
    <property type="protein sequence ID" value="KXI30843.1"/>
    <property type="molecule type" value="Genomic_DNA"/>
</dbReference>
<evidence type="ECO:0000256" key="3">
    <source>
        <dbReference type="ARBA" id="ARBA00023082"/>
    </source>
</evidence>
<name>A0A136A6J5_9ALTE</name>
<gene>
    <name evidence="7" type="ORF">AX660_05420</name>
</gene>
<dbReference type="NCBIfam" id="TIGR02937">
    <property type="entry name" value="sigma70-ECF"/>
    <property type="match status" value="1"/>
</dbReference>
<dbReference type="SUPFAM" id="SSF88946">
    <property type="entry name" value="Sigma2 domain of RNA polymerase sigma factors"/>
    <property type="match status" value="1"/>
</dbReference>
<sequence>MLATKIDITLLSDEALMLQYAQGDFAAFEQLYLRHKGGLYRYFLRQLADKSLAEDLFQDIWSKVITSAGQYQASAKFTTWFYTLARHKLVDQVRHLKVVAKVIEDKADDGVEAEFVVSEHNTQSNPAYILESDKAKAALKDCIAFLPLVQRECFLLKEEAGLSVDAIAHIVDANFEACKSRLRKAYDSLRQCITRKVGAAVIGGKVL</sequence>
<feature type="domain" description="RNA polymerase sigma-70 region 2" evidence="6">
    <location>
        <begin position="31"/>
        <end position="95"/>
    </location>
</feature>
<dbReference type="OrthoDB" id="9784272at2"/>
<evidence type="ECO:0000313" key="7">
    <source>
        <dbReference type="EMBL" id="KXI30843.1"/>
    </source>
</evidence>
<evidence type="ECO:0000259" key="6">
    <source>
        <dbReference type="Pfam" id="PF04542"/>
    </source>
</evidence>
<keyword evidence="2" id="KW-0805">Transcription regulation</keyword>
<reference evidence="8" key="1">
    <citation type="submission" date="2016-02" db="EMBL/GenBank/DDBJ databases">
        <authorList>
            <person name="Schultz-Johansen M."/>
            <person name="Glaring M.A."/>
            <person name="Bech P.K."/>
            <person name="Stougaard P."/>
        </authorList>
    </citation>
    <scope>NUCLEOTIDE SEQUENCE [LARGE SCALE GENOMIC DNA]</scope>
    <source>
        <strain evidence="8">S66</strain>
    </source>
</reference>
<evidence type="ECO:0000256" key="5">
    <source>
        <dbReference type="ARBA" id="ARBA00023163"/>
    </source>
</evidence>
<dbReference type="InterPro" id="IPR013325">
    <property type="entry name" value="RNA_pol_sigma_r2"/>
</dbReference>
<dbReference type="AlphaFoldDB" id="A0A136A6J5"/>
<dbReference type="Pfam" id="PF04542">
    <property type="entry name" value="Sigma70_r2"/>
    <property type="match status" value="1"/>
</dbReference>
<comment type="caution">
    <text evidence="7">The sequence shown here is derived from an EMBL/GenBank/DDBJ whole genome shotgun (WGS) entry which is preliminary data.</text>
</comment>
<dbReference type="Proteomes" id="UP000070299">
    <property type="component" value="Unassembled WGS sequence"/>
</dbReference>
<dbReference type="InterPro" id="IPR007627">
    <property type="entry name" value="RNA_pol_sigma70_r2"/>
</dbReference>
<dbReference type="RefSeq" id="WP_068371943.1">
    <property type="nucleotide sequence ID" value="NZ_LSNE01000002.1"/>
</dbReference>
<dbReference type="Gene3D" id="1.10.1740.10">
    <property type="match status" value="1"/>
</dbReference>
<comment type="similarity">
    <text evidence="1">Belongs to the sigma-70 factor family. ECF subfamily.</text>
</comment>
<evidence type="ECO:0000256" key="2">
    <source>
        <dbReference type="ARBA" id="ARBA00023015"/>
    </source>
</evidence>
<proteinExistence type="inferred from homology"/>
<accession>A0A136A6J5</accession>
<dbReference type="Gene3D" id="1.10.10.10">
    <property type="entry name" value="Winged helix-like DNA-binding domain superfamily/Winged helix DNA-binding domain"/>
    <property type="match status" value="1"/>
</dbReference>
<dbReference type="InterPro" id="IPR014284">
    <property type="entry name" value="RNA_pol_sigma-70_dom"/>
</dbReference>